<dbReference type="EMBL" id="KV425962">
    <property type="protein sequence ID" value="KZV95151.1"/>
    <property type="molecule type" value="Genomic_DNA"/>
</dbReference>
<proteinExistence type="predicted"/>
<feature type="compositionally biased region" description="Polar residues" evidence="1">
    <location>
        <begin position="636"/>
        <end position="650"/>
    </location>
</feature>
<evidence type="ECO:0008006" key="4">
    <source>
        <dbReference type="Google" id="ProtNLM"/>
    </source>
</evidence>
<dbReference type="STRING" id="1314781.A0A165JPM5"/>
<dbReference type="Proteomes" id="UP000077266">
    <property type="component" value="Unassembled WGS sequence"/>
</dbReference>
<sequence length="772" mass="83331">MALSLNSFPDKVLDTLLRHVFEANPLLRLGFLASLGSRMHASAARVLVGNLAIEDDMRIYSSFDASALGPVAALLHNAARYGPTVRRLTVHDPTCFDNFEPRRARDSSPLLRFGSFEGSEDEEEDTARGLIEPLSSDKLYAILAACCNLTELVWLSATPPPDGLCEALASYNAKLTLFAFTPEASLIPLSPQIPAHARIVPPRWDAPSLRLLTGLPISKLHLSRLSQSGARSLAGLLSDLGENSTLEEVILDFLWLDDSLCDKLIDASKKLRRLRLTTNGTKLTDRGLLAILDNVDTLEELELVEVEGRLSKKLWEKADLPASMTRLTIRTSEAGPHHSWVTDHFSSLSSLSFSSLTVIRFMRTFHPFDSRFDDVAVLQSLPSDLAVSLKAAKRLEVLECDWWTWSSENLKVVLDSCNKLQVLRIAFGAPFIKLLTLTSVFAPAPQLRELHVYISPSKAPLMPTAMYSHPLTPSASPVVSSTATLPTACVSDSPPMQSSSSFDDGRAGGVGAELDPHLPPLREVKKFVRRCQALTQLEWYGWNGRGSWVVTRPPGATKSTINVSVEHMPPSPPALALLQKYALEEEATRVGWFPGSLPREGQSWTGPLADKYFSERQAEKEKDDSATPAKTKSRKASGNSSSPLEMTNSLPLTPAASAKAFSPPPLTPLKIGKESVAAAPLSPKSPPATGRHRRSTTESFINGDSGRSNGDQGASGRRKSVGSGAGRGAGRGNASGSGSYKPSTSTGSRQNRSETAKGRGGKTAILSKSTSG</sequence>
<dbReference type="OrthoDB" id="2596605at2759"/>
<feature type="compositionally biased region" description="Polar residues" evidence="1">
    <location>
        <begin position="697"/>
        <end position="712"/>
    </location>
</feature>
<keyword evidence="3" id="KW-1185">Reference proteome</keyword>
<dbReference type="InParanoid" id="A0A165JPM5"/>
<organism evidence="2 3">
    <name type="scientific">Exidia glandulosa HHB12029</name>
    <dbReference type="NCBI Taxonomy" id="1314781"/>
    <lineage>
        <taxon>Eukaryota</taxon>
        <taxon>Fungi</taxon>
        <taxon>Dikarya</taxon>
        <taxon>Basidiomycota</taxon>
        <taxon>Agaricomycotina</taxon>
        <taxon>Agaricomycetes</taxon>
        <taxon>Auriculariales</taxon>
        <taxon>Exidiaceae</taxon>
        <taxon>Exidia</taxon>
    </lineage>
</organism>
<protein>
    <recommendedName>
        <fullName evidence="4">RNI-like protein</fullName>
    </recommendedName>
</protein>
<feature type="compositionally biased region" description="Polar residues" evidence="1">
    <location>
        <begin position="740"/>
        <end position="750"/>
    </location>
</feature>
<dbReference type="InterPro" id="IPR032675">
    <property type="entry name" value="LRR_dom_sf"/>
</dbReference>
<feature type="compositionally biased region" description="Gly residues" evidence="1">
    <location>
        <begin position="723"/>
        <end position="735"/>
    </location>
</feature>
<evidence type="ECO:0000256" key="1">
    <source>
        <dbReference type="SAM" id="MobiDB-lite"/>
    </source>
</evidence>
<reference evidence="2 3" key="1">
    <citation type="journal article" date="2016" name="Mol. Biol. Evol.">
        <title>Comparative Genomics of Early-Diverging Mushroom-Forming Fungi Provides Insights into the Origins of Lignocellulose Decay Capabilities.</title>
        <authorList>
            <person name="Nagy L.G."/>
            <person name="Riley R."/>
            <person name="Tritt A."/>
            <person name="Adam C."/>
            <person name="Daum C."/>
            <person name="Floudas D."/>
            <person name="Sun H."/>
            <person name="Yadav J.S."/>
            <person name="Pangilinan J."/>
            <person name="Larsson K.H."/>
            <person name="Matsuura K."/>
            <person name="Barry K."/>
            <person name="Labutti K."/>
            <person name="Kuo R."/>
            <person name="Ohm R.A."/>
            <person name="Bhattacharya S.S."/>
            <person name="Shirouzu T."/>
            <person name="Yoshinaga Y."/>
            <person name="Martin F.M."/>
            <person name="Grigoriev I.V."/>
            <person name="Hibbett D.S."/>
        </authorList>
    </citation>
    <scope>NUCLEOTIDE SEQUENCE [LARGE SCALE GENOMIC DNA]</scope>
    <source>
        <strain evidence="2 3">HHB12029</strain>
    </source>
</reference>
<feature type="compositionally biased region" description="Basic and acidic residues" evidence="1">
    <location>
        <begin position="615"/>
        <end position="625"/>
    </location>
</feature>
<dbReference type="SUPFAM" id="SSF52047">
    <property type="entry name" value="RNI-like"/>
    <property type="match status" value="1"/>
</dbReference>
<accession>A0A165JPM5</accession>
<dbReference type="Gene3D" id="3.80.10.10">
    <property type="entry name" value="Ribonuclease Inhibitor"/>
    <property type="match status" value="2"/>
</dbReference>
<feature type="region of interest" description="Disordered" evidence="1">
    <location>
        <begin position="615"/>
        <end position="650"/>
    </location>
</feature>
<evidence type="ECO:0000313" key="3">
    <source>
        <dbReference type="Proteomes" id="UP000077266"/>
    </source>
</evidence>
<gene>
    <name evidence="2" type="ORF">EXIGLDRAFT_735917</name>
</gene>
<dbReference type="AlphaFoldDB" id="A0A165JPM5"/>
<evidence type="ECO:0000313" key="2">
    <source>
        <dbReference type="EMBL" id="KZV95151.1"/>
    </source>
</evidence>
<name>A0A165JPM5_EXIGL</name>
<feature type="region of interest" description="Disordered" evidence="1">
    <location>
        <begin position="676"/>
        <end position="772"/>
    </location>
</feature>